<keyword evidence="2 5" id="KW-0812">Transmembrane</keyword>
<dbReference type="PROSITE" id="PS50850">
    <property type="entry name" value="MFS"/>
    <property type="match status" value="1"/>
</dbReference>
<comment type="caution">
    <text evidence="7">The sequence shown here is derived from an EMBL/GenBank/DDBJ whole genome shotgun (WGS) entry which is preliminary data.</text>
</comment>
<keyword evidence="3 5" id="KW-1133">Transmembrane helix</keyword>
<feature type="transmembrane region" description="Helical" evidence="5">
    <location>
        <begin position="21"/>
        <end position="44"/>
    </location>
</feature>
<dbReference type="Pfam" id="PF07690">
    <property type="entry name" value="MFS_1"/>
    <property type="match status" value="1"/>
</dbReference>
<sequence>MTQLRALAHYKCLPQIAGWKALIVAFGARAPYAMIPLGVLTAVSASSGSVATGGLATGVTALSTAIAGPLIGKWTDRRGQALPLHVLTPFNAVLLLGLFLSVYFVTPLPVVLLFGMLAGLTSLPIGSFTRSRWIANTRYPHELSVALSYESMADELVFVLGPALVGVLASLVFPSAPLLVAFLLVASVGMVFAFSAESTAASASIPEGGAAQVRVFPVLLTILPTIIAMTTIGMLFGGIQAAITARAGTYDMPSASGLIYSVVGLGSAIMAILTVLIPEWISLPKRLSIAGFGILVTVGLTAFAPSVLWNLPILFSIGLFIGPAMVTAFTITESLAPANGVAIAMTAMQSSITVGVSVGAAVGGAIAQSHGDFAAFITTALTGIIIALVGFYLSTKKSDEKQVVL</sequence>
<evidence type="ECO:0000256" key="1">
    <source>
        <dbReference type="ARBA" id="ARBA00004651"/>
    </source>
</evidence>
<feature type="transmembrane region" description="Helical" evidence="5">
    <location>
        <begin position="289"/>
        <end position="307"/>
    </location>
</feature>
<evidence type="ECO:0000256" key="5">
    <source>
        <dbReference type="SAM" id="Phobius"/>
    </source>
</evidence>
<dbReference type="Proteomes" id="UP000010301">
    <property type="component" value="Unassembled WGS sequence"/>
</dbReference>
<gene>
    <name evidence="7" type="ORF">HMPREF0044_1058</name>
</gene>
<dbReference type="eggNOG" id="COG2211">
    <property type="taxonomic scope" value="Bacteria"/>
</dbReference>
<organism evidence="7 8">
    <name type="scientific">Gleimia coleocanis DSM 15436</name>
    <dbReference type="NCBI Taxonomy" id="525245"/>
    <lineage>
        <taxon>Bacteria</taxon>
        <taxon>Bacillati</taxon>
        <taxon>Actinomycetota</taxon>
        <taxon>Actinomycetes</taxon>
        <taxon>Actinomycetales</taxon>
        <taxon>Actinomycetaceae</taxon>
        <taxon>Gleimia</taxon>
    </lineage>
</organism>
<dbReference type="InterPro" id="IPR036259">
    <property type="entry name" value="MFS_trans_sf"/>
</dbReference>
<proteinExistence type="predicted"/>
<dbReference type="EMBL" id="ACFG01000030">
    <property type="protein sequence ID" value="EEH64039.1"/>
    <property type="molecule type" value="Genomic_DNA"/>
</dbReference>
<feature type="transmembrane region" description="Helical" evidence="5">
    <location>
        <begin position="343"/>
        <end position="367"/>
    </location>
</feature>
<evidence type="ECO:0000256" key="4">
    <source>
        <dbReference type="ARBA" id="ARBA00023136"/>
    </source>
</evidence>
<feature type="transmembrane region" description="Helical" evidence="5">
    <location>
        <begin position="215"/>
        <end position="237"/>
    </location>
</feature>
<feature type="domain" description="Major facilitator superfamily (MFS) profile" evidence="6">
    <location>
        <begin position="217"/>
        <end position="405"/>
    </location>
</feature>
<dbReference type="GO" id="GO:0022857">
    <property type="term" value="F:transmembrane transporter activity"/>
    <property type="evidence" value="ECO:0007669"/>
    <property type="project" value="InterPro"/>
</dbReference>
<feature type="transmembrane region" description="Helical" evidence="5">
    <location>
        <begin position="313"/>
        <end position="331"/>
    </location>
</feature>
<keyword evidence="4 5" id="KW-0472">Membrane</keyword>
<feature type="transmembrane region" description="Helical" evidence="5">
    <location>
        <begin position="84"/>
        <end position="104"/>
    </location>
</feature>
<feature type="transmembrane region" description="Helical" evidence="5">
    <location>
        <begin position="50"/>
        <end position="72"/>
    </location>
</feature>
<feature type="transmembrane region" description="Helical" evidence="5">
    <location>
        <begin position="373"/>
        <end position="393"/>
    </location>
</feature>
<name>C0W0I0_9ACTO</name>
<dbReference type="OrthoDB" id="9180256at2"/>
<dbReference type="RefSeq" id="WP_006546830.1">
    <property type="nucleotide sequence ID" value="NZ_DS999543.1"/>
</dbReference>
<feature type="transmembrane region" description="Helical" evidence="5">
    <location>
        <begin position="110"/>
        <end position="129"/>
    </location>
</feature>
<dbReference type="InterPro" id="IPR011701">
    <property type="entry name" value="MFS"/>
</dbReference>
<keyword evidence="8" id="KW-1185">Reference proteome</keyword>
<evidence type="ECO:0000259" key="6">
    <source>
        <dbReference type="PROSITE" id="PS50850"/>
    </source>
</evidence>
<feature type="transmembrane region" description="Helical" evidence="5">
    <location>
        <begin position="156"/>
        <end position="173"/>
    </location>
</feature>
<dbReference type="Gene3D" id="1.20.1250.20">
    <property type="entry name" value="MFS general substrate transporter like domains"/>
    <property type="match status" value="2"/>
</dbReference>
<dbReference type="STRING" id="525245.HMPREF0044_1058"/>
<dbReference type="InterPro" id="IPR020846">
    <property type="entry name" value="MFS_dom"/>
</dbReference>
<feature type="transmembrane region" description="Helical" evidence="5">
    <location>
        <begin position="179"/>
        <end position="203"/>
    </location>
</feature>
<dbReference type="PANTHER" id="PTHR23542:SF1">
    <property type="entry name" value="MAJOR FACILITATOR SUPERFAMILY (MFS) PROFILE DOMAIN-CONTAINING PROTEIN"/>
    <property type="match status" value="1"/>
</dbReference>
<evidence type="ECO:0000256" key="2">
    <source>
        <dbReference type="ARBA" id="ARBA00022692"/>
    </source>
</evidence>
<evidence type="ECO:0000313" key="8">
    <source>
        <dbReference type="Proteomes" id="UP000010301"/>
    </source>
</evidence>
<reference evidence="7 8" key="1">
    <citation type="submission" date="2009-01" db="EMBL/GenBank/DDBJ databases">
        <authorList>
            <person name="Qin X."/>
            <person name="Bachman B."/>
            <person name="Battles P."/>
            <person name="Bell A."/>
            <person name="Bess C."/>
            <person name="Bickham C."/>
            <person name="Chaboub L."/>
            <person name="Chen D."/>
            <person name="Coyle M."/>
            <person name="Deiros D.R."/>
            <person name="Dinh H."/>
            <person name="Forbes L."/>
            <person name="Fowler G."/>
            <person name="Francisco L."/>
            <person name="Fu Q."/>
            <person name="Gubbala S."/>
            <person name="Hale W."/>
            <person name="Han Y."/>
            <person name="Hemphill L."/>
            <person name="Highlander S.K."/>
            <person name="Hirani K."/>
            <person name="Hogues M."/>
            <person name="Jackson L."/>
            <person name="Jakkamsetti A."/>
            <person name="Javaid M."/>
            <person name="Jiang H."/>
            <person name="Korchina V."/>
            <person name="Kovar C."/>
            <person name="Lara F."/>
            <person name="Lee S."/>
            <person name="Mata R."/>
            <person name="Mathew T."/>
            <person name="Moen C."/>
            <person name="Morales K."/>
            <person name="Munidasa M."/>
            <person name="Nazareth L."/>
            <person name="Ngo R."/>
            <person name="Nguyen L."/>
            <person name="Okwuonu G."/>
            <person name="Ongeri F."/>
            <person name="Patil S."/>
            <person name="Petrosino J."/>
            <person name="Pham C."/>
            <person name="Pham P."/>
            <person name="Pu L.-L."/>
            <person name="Puazo M."/>
            <person name="Raj R."/>
            <person name="Reid J."/>
            <person name="Rouhana J."/>
            <person name="Saada N."/>
            <person name="Shang Y."/>
            <person name="Simmons D."/>
            <person name="Thornton R."/>
            <person name="Warren J."/>
            <person name="Weissenberger G."/>
            <person name="Zhang J."/>
            <person name="Zhang L."/>
            <person name="Zhou C."/>
            <person name="Zhu D."/>
            <person name="Muzny D."/>
            <person name="Worley K."/>
            <person name="Gibbs R."/>
        </authorList>
    </citation>
    <scope>NUCLEOTIDE SEQUENCE [LARGE SCALE GENOMIC DNA]</scope>
    <source>
        <strain evidence="7 8">DSM 15436</strain>
    </source>
</reference>
<protein>
    <submittedName>
        <fullName evidence="7">Transporter, major facilitator family protein</fullName>
    </submittedName>
</protein>
<dbReference type="SUPFAM" id="SSF103473">
    <property type="entry name" value="MFS general substrate transporter"/>
    <property type="match status" value="1"/>
</dbReference>
<dbReference type="PANTHER" id="PTHR23542">
    <property type="match status" value="1"/>
</dbReference>
<dbReference type="AlphaFoldDB" id="C0W0I0"/>
<comment type="subcellular location">
    <subcellularLocation>
        <location evidence="1">Cell membrane</location>
        <topology evidence="1">Multi-pass membrane protein</topology>
    </subcellularLocation>
</comment>
<evidence type="ECO:0000256" key="3">
    <source>
        <dbReference type="ARBA" id="ARBA00022989"/>
    </source>
</evidence>
<accession>C0W0I0</accession>
<evidence type="ECO:0000313" key="7">
    <source>
        <dbReference type="EMBL" id="EEH64039.1"/>
    </source>
</evidence>
<feature type="transmembrane region" description="Helical" evidence="5">
    <location>
        <begin position="257"/>
        <end position="277"/>
    </location>
</feature>
<dbReference type="GO" id="GO:0005886">
    <property type="term" value="C:plasma membrane"/>
    <property type="evidence" value="ECO:0007669"/>
    <property type="project" value="UniProtKB-SubCell"/>
</dbReference>
<dbReference type="HOGENOM" id="CLU_033532_2_0_11"/>